<dbReference type="GO" id="GO:0005524">
    <property type="term" value="F:ATP binding"/>
    <property type="evidence" value="ECO:0007669"/>
    <property type="project" value="UniProtKB-KW"/>
</dbReference>
<keyword evidence="1" id="KW-0677">Repeat</keyword>
<comment type="caution">
    <text evidence="6">The sequence shown here is derived from an EMBL/GenBank/DDBJ whole genome shotgun (WGS) entry which is preliminary data.</text>
</comment>
<dbReference type="InterPro" id="IPR003439">
    <property type="entry name" value="ABC_transporter-like_ATP-bd"/>
</dbReference>
<dbReference type="PROSITE" id="PS50893">
    <property type="entry name" value="ABC_TRANSPORTER_2"/>
    <property type="match status" value="1"/>
</dbReference>
<keyword evidence="2" id="KW-0547">Nucleotide-binding</keyword>
<evidence type="ECO:0000256" key="2">
    <source>
        <dbReference type="ARBA" id="ARBA00022741"/>
    </source>
</evidence>
<dbReference type="GO" id="GO:0016887">
    <property type="term" value="F:ATP hydrolysis activity"/>
    <property type="evidence" value="ECO:0007669"/>
    <property type="project" value="InterPro"/>
</dbReference>
<accession>A0A6H9YGL1</accession>
<dbReference type="FunFam" id="3.40.50.300:FF:000597">
    <property type="entry name" value="ABC transporter ATP-binding protein"/>
    <property type="match status" value="1"/>
</dbReference>
<evidence type="ECO:0000259" key="5">
    <source>
        <dbReference type="PROSITE" id="PS50893"/>
    </source>
</evidence>
<dbReference type="EMBL" id="WBMT01000027">
    <property type="protein sequence ID" value="KAB2341116.1"/>
    <property type="molecule type" value="Genomic_DNA"/>
</dbReference>
<evidence type="ECO:0000256" key="3">
    <source>
        <dbReference type="ARBA" id="ARBA00022840"/>
    </source>
</evidence>
<dbReference type="InterPro" id="IPR050611">
    <property type="entry name" value="ABCF"/>
</dbReference>
<name>A0A6H9YGL1_9ACTN</name>
<keyword evidence="7" id="KW-1185">Reference proteome</keyword>
<dbReference type="AlphaFoldDB" id="A0A6H9YGL1"/>
<feature type="coiled-coil region" evidence="4">
    <location>
        <begin position="297"/>
        <end position="324"/>
    </location>
</feature>
<dbReference type="SMART" id="SM00382">
    <property type="entry name" value="AAA"/>
    <property type="match status" value="2"/>
</dbReference>
<dbReference type="FunFam" id="3.40.50.300:FF:001320">
    <property type="entry name" value="Heme ABC transporter ATP-binding protein"/>
    <property type="match status" value="1"/>
</dbReference>
<dbReference type="SUPFAM" id="SSF52540">
    <property type="entry name" value="P-loop containing nucleoside triphosphate hydrolases"/>
    <property type="match status" value="2"/>
</dbReference>
<keyword evidence="4" id="KW-0175">Coiled coil</keyword>
<dbReference type="CDD" id="cd03221">
    <property type="entry name" value="ABCF_EF-3"/>
    <property type="match status" value="1"/>
</dbReference>
<reference evidence="6 7" key="1">
    <citation type="submission" date="2019-09" db="EMBL/GenBank/DDBJ databases">
        <title>Actinomadura physcomitrii sp. nov., a novel actinomycete isolated from moss [Physcomitrium sphaericum (Ludw) Fuernr].</title>
        <authorList>
            <person name="Zhuang X."/>
            <person name="Liu C."/>
        </authorList>
    </citation>
    <scope>NUCLEOTIDE SEQUENCE [LARGE SCALE GENOMIC DNA]</scope>
    <source>
        <strain evidence="6 7">HMC1</strain>
    </source>
</reference>
<dbReference type="InterPro" id="IPR027417">
    <property type="entry name" value="P-loop_NTPase"/>
</dbReference>
<evidence type="ECO:0000313" key="6">
    <source>
        <dbReference type="EMBL" id="KAB2341116.1"/>
    </source>
</evidence>
<dbReference type="Pfam" id="PF00005">
    <property type="entry name" value="ABC_tran"/>
    <property type="match status" value="2"/>
</dbReference>
<organism evidence="6 7">
    <name type="scientific">Actinomadura rudentiformis</name>
    <dbReference type="NCBI Taxonomy" id="359158"/>
    <lineage>
        <taxon>Bacteria</taxon>
        <taxon>Bacillati</taxon>
        <taxon>Actinomycetota</taxon>
        <taxon>Actinomycetes</taxon>
        <taxon>Streptosporangiales</taxon>
        <taxon>Thermomonosporaceae</taxon>
        <taxon>Actinomadura</taxon>
    </lineage>
</organism>
<keyword evidence="3 6" id="KW-0067">ATP-binding</keyword>
<dbReference type="PANTHER" id="PTHR19211:SF6">
    <property type="entry name" value="BLL7188 PROTEIN"/>
    <property type="match status" value="1"/>
</dbReference>
<dbReference type="RefSeq" id="WP_151569101.1">
    <property type="nucleotide sequence ID" value="NZ_WBMT01000027.1"/>
</dbReference>
<evidence type="ECO:0000256" key="1">
    <source>
        <dbReference type="ARBA" id="ARBA00022737"/>
    </source>
</evidence>
<feature type="coiled-coil region" evidence="4">
    <location>
        <begin position="233"/>
        <end position="260"/>
    </location>
</feature>
<dbReference type="Proteomes" id="UP000468735">
    <property type="component" value="Unassembled WGS sequence"/>
</dbReference>
<protein>
    <submittedName>
        <fullName evidence="6">ABC-F family ATP-binding cassette domain-containing protein</fullName>
    </submittedName>
</protein>
<dbReference type="PANTHER" id="PTHR19211">
    <property type="entry name" value="ATP-BINDING TRANSPORT PROTEIN-RELATED"/>
    <property type="match status" value="1"/>
</dbReference>
<feature type="domain" description="ABC transporter" evidence="5">
    <location>
        <begin position="5"/>
        <end position="237"/>
    </location>
</feature>
<gene>
    <name evidence="6" type="ORF">F8566_43300</name>
</gene>
<dbReference type="OrthoDB" id="3207002at2"/>
<evidence type="ECO:0000256" key="4">
    <source>
        <dbReference type="SAM" id="Coils"/>
    </source>
</evidence>
<proteinExistence type="predicted"/>
<dbReference type="InterPro" id="IPR003593">
    <property type="entry name" value="AAA+_ATPase"/>
</dbReference>
<sequence>MSFSIVCQDVSFAWEDGTQVLDGLDAAFGTGRTGLMGVNGSGKSTLLKLIAGELRPASGTISVAGEVGYLPQNLPLGTARTVADLLGISEARAALLAIERGEATEENFAAVGDDWDVEERARAELDRLGLDHLGLDRTVATLSGGETVMVGLAALFLARPDVLLLDEPTNNLDLDARRRLYDAVTAWPGVLVVVSHDRALLDRVDEIADLRDGEIRNFGGNLTEYEEALAIEREAAERMVRAAETHLRKQKRELEEAHVKLARRVRYGNKMYEQKREPKIIMQERKRQAQVAAGKHRIMHEERLADAKEKLTEAEEAIRDDAEIRVKLPATEVPAGRTVLTVTGLTAAEPEPGTMDELIVRGPERIALVGPNGAGKTTFLRALVGDSVPEGMAVKVGVDGLRYLPQRLDVLDEDVSVVDNVRTFAPSASVNTIRGGLARFLFRGARADQLAGTLSGGERFRAVLASLLLAEPAPQLLLLDEPTNNLDMASARQLSQALEAYQGALIVVSHDLPFLRGIGITRWLRIDRRTGLTEIDEEEPGQ</sequence>
<dbReference type="Gene3D" id="3.40.50.300">
    <property type="entry name" value="P-loop containing nucleotide triphosphate hydrolases"/>
    <property type="match status" value="2"/>
</dbReference>
<evidence type="ECO:0000313" key="7">
    <source>
        <dbReference type="Proteomes" id="UP000468735"/>
    </source>
</evidence>